<name>A0A4R3NCK1_9GAMM</name>
<evidence type="ECO:0000259" key="8">
    <source>
        <dbReference type="PROSITE" id="PS50110"/>
    </source>
</evidence>
<dbReference type="PANTHER" id="PTHR48111:SF76">
    <property type="entry name" value="TWO-COMPONENT RESPONSE REGULATOR"/>
    <property type="match status" value="1"/>
</dbReference>
<dbReference type="InterPro" id="IPR011006">
    <property type="entry name" value="CheY-like_superfamily"/>
</dbReference>
<dbReference type="EMBL" id="SMAP01000003">
    <property type="protein sequence ID" value="TCT24913.1"/>
    <property type="molecule type" value="Genomic_DNA"/>
</dbReference>
<dbReference type="SMART" id="SM00448">
    <property type="entry name" value="REC"/>
    <property type="match status" value="1"/>
</dbReference>
<feature type="DNA-binding region" description="OmpR/PhoB-type" evidence="7">
    <location>
        <begin position="126"/>
        <end position="224"/>
    </location>
</feature>
<dbReference type="GO" id="GO:0006355">
    <property type="term" value="P:regulation of DNA-templated transcription"/>
    <property type="evidence" value="ECO:0007669"/>
    <property type="project" value="InterPro"/>
</dbReference>
<dbReference type="Gene3D" id="3.40.50.2300">
    <property type="match status" value="1"/>
</dbReference>
<evidence type="ECO:0000256" key="5">
    <source>
        <dbReference type="ARBA" id="ARBA00023163"/>
    </source>
</evidence>
<comment type="caution">
    <text evidence="10">The sequence shown here is derived from an EMBL/GenBank/DDBJ whole genome shotgun (WGS) entry which is preliminary data.</text>
</comment>
<dbReference type="Pfam" id="PF00486">
    <property type="entry name" value="Trans_reg_C"/>
    <property type="match status" value="1"/>
</dbReference>
<evidence type="ECO:0000313" key="10">
    <source>
        <dbReference type="EMBL" id="TCT24913.1"/>
    </source>
</evidence>
<reference evidence="10 11" key="1">
    <citation type="submission" date="2019-03" db="EMBL/GenBank/DDBJ databases">
        <title>Genomic Encyclopedia of Type Strains, Phase IV (KMG-IV): sequencing the most valuable type-strain genomes for metagenomic binning, comparative biology and taxonomic classification.</title>
        <authorList>
            <person name="Goeker M."/>
        </authorList>
    </citation>
    <scope>NUCLEOTIDE SEQUENCE [LARGE SCALE GENOMIC DNA]</scope>
    <source>
        <strain evidence="10 11">DSM 13605</strain>
    </source>
</reference>
<dbReference type="SUPFAM" id="SSF52172">
    <property type="entry name" value="CheY-like"/>
    <property type="match status" value="1"/>
</dbReference>
<evidence type="ECO:0000256" key="4">
    <source>
        <dbReference type="ARBA" id="ARBA00023125"/>
    </source>
</evidence>
<keyword evidence="11" id="KW-1185">Reference proteome</keyword>
<evidence type="ECO:0000259" key="9">
    <source>
        <dbReference type="PROSITE" id="PS51755"/>
    </source>
</evidence>
<feature type="domain" description="OmpR/PhoB-type" evidence="9">
    <location>
        <begin position="126"/>
        <end position="224"/>
    </location>
</feature>
<dbReference type="InterPro" id="IPR001867">
    <property type="entry name" value="OmpR/PhoB-type_DNA-bd"/>
</dbReference>
<dbReference type="Gene3D" id="1.10.10.10">
    <property type="entry name" value="Winged helix-like DNA-binding domain superfamily/Winged helix DNA-binding domain"/>
    <property type="match status" value="1"/>
</dbReference>
<dbReference type="SMART" id="SM00862">
    <property type="entry name" value="Trans_reg_C"/>
    <property type="match status" value="1"/>
</dbReference>
<proteinExistence type="predicted"/>
<evidence type="ECO:0000256" key="6">
    <source>
        <dbReference type="PROSITE-ProRule" id="PRU00169"/>
    </source>
</evidence>
<dbReference type="Pfam" id="PF00072">
    <property type="entry name" value="Response_reg"/>
    <property type="match status" value="1"/>
</dbReference>
<sequence length="224" mass="25137">MLRILLAEDDPDTRQFVERALREQGHNVLAAERGEDALHLGLSEALDVIVLDRMLPGLDGLSVLKRLRAAEISTPALLLTALGRIEDRVDGLQAGADDYLVKPFAFSELAARVQALARRRAPASVATVLRADGIEMDLLRREVHREGRLIALQPREFRLLEELLRNAGQFVTRTMLLERVWDFHFDPQTKIVETHMSRLRAKLNDGFASDAIETARGAGYRVRA</sequence>
<dbReference type="RefSeq" id="WP_240311059.1">
    <property type="nucleotide sequence ID" value="NZ_MSZW01000044.1"/>
</dbReference>
<dbReference type="InterPro" id="IPR036388">
    <property type="entry name" value="WH-like_DNA-bd_sf"/>
</dbReference>
<dbReference type="AlphaFoldDB" id="A0A4R3NCK1"/>
<evidence type="ECO:0000256" key="1">
    <source>
        <dbReference type="ARBA" id="ARBA00022553"/>
    </source>
</evidence>
<keyword evidence="5" id="KW-0804">Transcription</keyword>
<evidence type="ECO:0000313" key="11">
    <source>
        <dbReference type="Proteomes" id="UP000295414"/>
    </source>
</evidence>
<dbReference type="GO" id="GO:0000976">
    <property type="term" value="F:transcription cis-regulatory region binding"/>
    <property type="evidence" value="ECO:0007669"/>
    <property type="project" value="TreeGrafter"/>
</dbReference>
<dbReference type="PROSITE" id="PS51755">
    <property type="entry name" value="OMPR_PHOB"/>
    <property type="match status" value="1"/>
</dbReference>
<dbReference type="InterPro" id="IPR001789">
    <property type="entry name" value="Sig_transdc_resp-reg_receiver"/>
</dbReference>
<keyword evidence="2" id="KW-0902">Two-component regulatory system</keyword>
<feature type="domain" description="Response regulatory" evidence="8">
    <location>
        <begin position="3"/>
        <end position="117"/>
    </location>
</feature>
<evidence type="ECO:0000256" key="3">
    <source>
        <dbReference type="ARBA" id="ARBA00023015"/>
    </source>
</evidence>
<dbReference type="GO" id="GO:0000156">
    <property type="term" value="F:phosphorelay response regulator activity"/>
    <property type="evidence" value="ECO:0007669"/>
    <property type="project" value="TreeGrafter"/>
</dbReference>
<keyword evidence="1 6" id="KW-0597">Phosphoprotein</keyword>
<gene>
    <name evidence="10" type="ORF">EDC34_103258</name>
</gene>
<evidence type="ECO:0000256" key="2">
    <source>
        <dbReference type="ARBA" id="ARBA00023012"/>
    </source>
</evidence>
<protein>
    <submittedName>
        <fullName evidence="10">Two-component system OmpR family response regulator</fullName>
    </submittedName>
</protein>
<dbReference type="PROSITE" id="PS50110">
    <property type="entry name" value="RESPONSE_REGULATORY"/>
    <property type="match status" value="1"/>
</dbReference>
<dbReference type="PANTHER" id="PTHR48111">
    <property type="entry name" value="REGULATOR OF RPOS"/>
    <property type="match status" value="1"/>
</dbReference>
<keyword evidence="4 7" id="KW-0238">DNA-binding</keyword>
<organism evidence="10 11">
    <name type="scientific">Thermomonas haemolytica</name>
    <dbReference type="NCBI Taxonomy" id="141949"/>
    <lineage>
        <taxon>Bacteria</taxon>
        <taxon>Pseudomonadati</taxon>
        <taxon>Pseudomonadota</taxon>
        <taxon>Gammaproteobacteria</taxon>
        <taxon>Lysobacterales</taxon>
        <taxon>Lysobacteraceae</taxon>
        <taxon>Thermomonas</taxon>
    </lineage>
</organism>
<dbReference type="CDD" id="cd00383">
    <property type="entry name" value="trans_reg_C"/>
    <property type="match status" value="1"/>
</dbReference>
<evidence type="ECO:0000256" key="7">
    <source>
        <dbReference type="PROSITE-ProRule" id="PRU01091"/>
    </source>
</evidence>
<dbReference type="Proteomes" id="UP000295414">
    <property type="component" value="Unassembled WGS sequence"/>
</dbReference>
<dbReference type="GO" id="GO:0005829">
    <property type="term" value="C:cytosol"/>
    <property type="evidence" value="ECO:0007669"/>
    <property type="project" value="TreeGrafter"/>
</dbReference>
<accession>A0A4R3NCK1</accession>
<feature type="modified residue" description="4-aspartylphosphate" evidence="6">
    <location>
        <position position="52"/>
    </location>
</feature>
<keyword evidence="3" id="KW-0805">Transcription regulation</keyword>
<dbReference type="InterPro" id="IPR039420">
    <property type="entry name" value="WalR-like"/>
</dbReference>
<dbReference type="GO" id="GO:0032993">
    <property type="term" value="C:protein-DNA complex"/>
    <property type="evidence" value="ECO:0007669"/>
    <property type="project" value="TreeGrafter"/>
</dbReference>
<dbReference type="Gene3D" id="6.10.250.690">
    <property type="match status" value="1"/>
</dbReference>
<dbReference type="FunFam" id="1.10.10.10:FF:000005">
    <property type="entry name" value="Two-component system response regulator"/>
    <property type="match status" value="1"/>
</dbReference>
<dbReference type="CDD" id="cd19935">
    <property type="entry name" value="REC_OmpR_CusR-like"/>
    <property type="match status" value="1"/>
</dbReference>